<dbReference type="Proteomes" id="UP000482295">
    <property type="component" value="Unassembled WGS sequence"/>
</dbReference>
<evidence type="ECO:0000313" key="1">
    <source>
        <dbReference type="EMBL" id="MUL27152.1"/>
    </source>
</evidence>
<comment type="caution">
    <text evidence="1">The sequence shown here is derived from an EMBL/GenBank/DDBJ whole genome shotgun (WGS) entry which is preliminary data.</text>
</comment>
<proteinExistence type="predicted"/>
<dbReference type="AlphaFoldDB" id="A0A7C9LB94"/>
<sequence length="112" mass="12955">MSVIDFSAHRLTYQIVVRGHEDPETGDYVQGETNWSTESYKCDIVPAGRANTIPIPDGSVQAYLYTIYNLPRDCQEFQYGDIIKLQFYGKGEGKVFKVLGFHRYQHQCKIWI</sequence>
<dbReference type="RefSeq" id="WP_155715186.1">
    <property type="nucleotide sequence ID" value="NZ_VVIQ01000002.1"/>
</dbReference>
<accession>A0A7C9LB94</accession>
<reference evidence="1 2" key="1">
    <citation type="submission" date="2019-09" db="EMBL/GenBank/DDBJ databases">
        <title>Prevotella A2879 sp. nov., isolated from an abscess of a patient.</title>
        <authorList>
            <person name="Buhl M."/>
            <person name="Oberhettinger P."/>
        </authorList>
    </citation>
    <scope>NUCLEOTIDE SEQUENCE [LARGE SCALE GENOMIC DNA]</scope>
    <source>
        <strain evidence="1 2">A2879</strain>
    </source>
</reference>
<name>A0A7C9LB94_9BACT</name>
<keyword evidence="2" id="KW-1185">Reference proteome</keyword>
<protein>
    <submittedName>
        <fullName evidence="1">Uncharacterized protein</fullName>
    </submittedName>
</protein>
<evidence type="ECO:0000313" key="2">
    <source>
        <dbReference type="Proteomes" id="UP000482295"/>
    </source>
</evidence>
<gene>
    <name evidence="1" type="ORF">F0475_02180</name>
</gene>
<dbReference type="EMBL" id="VVIQ01000002">
    <property type="protein sequence ID" value="MUL27152.1"/>
    <property type="molecule type" value="Genomic_DNA"/>
</dbReference>
<organism evidence="1 2">
    <name type="scientific">Prevotella vespertina</name>
    <dbReference type="NCBI Taxonomy" id="2608404"/>
    <lineage>
        <taxon>Bacteria</taxon>
        <taxon>Pseudomonadati</taxon>
        <taxon>Bacteroidota</taxon>
        <taxon>Bacteroidia</taxon>
        <taxon>Bacteroidales</taxon>
        <taxon>Prevotellaceae</taxon>
        <taxon>Prevotella</taxon>
    </lineage>
</organism>